<keyword evidence="3 7" id="KW-0812">Transmembrane</keyword>
<dbReference type="STRING" id="139420.A0A371DLJ0"/>
<feature type="transmembrane region" description="Helical" evidence="7">
    <location>
        <begin position="596"/>
        <end position="620"/>
    </location>
</feature>
<feature type="region of interest" description="Disordered" evidence="6">
    <location>
        <begin position="312"/>
        <end position="354"/>
    </location>
</feature>
<evidence type="ECO:0000256" key="1">
    <source>
        <dbReference type="ARBA" id="ARBA00004141"/>
    </source>
</evidence>
<dbReference type="Pfam" id="PF07690">
    <property type="entry name" value="MFS_1"/>
    <property type="match status" value="1"/>
</dbReference>
<comment type="subcellular location">
    <subcellularLocation>
        <location evidence="1">Membrane</location>
        <topology evidence="1">Multi-pass membrane protein</topology>
    </subcellularLocation>
</comment>
<dbReference type="GO" id="GO:0022857">
    <property type="term" value="F:transmembrane transporter activity"/>
    <property type="evidence" value="ECO:0007669"/>
    <property type="project" value="InterPro"/>
</dbReference>
<feature type="transmembrane region" description="Helical" evidence="7">
    <location>
        <begin position="244"/>
        <end position="266"/>
    </location>
</feature>
<evidence type="ECO:0000256" key="7">
    <source>
        <dbReference type="SAM" id="Phobius"/>
    </source>
</evidence>
<evidence type="ECO:0000313" key="10">
    <source>
        <dbReference type="Proteomes" id="UP000256964"/>
    </source>
</evidence>
<evidence type="ECO:0000256" key="2">
    <source>
        <dbReference type="ARBA" id="ARBA00022448"/>
    </source>
</evidence>
<feature type="transmembrane region" description="Helical" evidence="7">
    <location>
        <begin position="112"/>
        <end position="134"/>
    </location>
</feature>
<proteinExistence type="predicted"/>
<feature type="transmembrane region" description="Helical" evidence="7">
    <location>
        <begin position="76"/>
        <end position="100"/>
    </location>
</feature>
<dbReference type="InterPro" id="IPR020846">
    <property type="entry name" value="MFS_dom"/>
</dbReference>
<name>A0A371DLJ0_9APHY</name>
<dbReference type="OrthoDB" id="4139357at2759"/>
<feature type="transmembrane region" description="Helical" evidence="7">
    <location>
        <begin position="465"/>
        <end position="485"/>
    </location>
</feature>
<evidence type="ECO:0000259" key="8">
    <source>
        <dbReference type="PROSITE" id="PS50850"/>
    </source>
</evidence>
<dbReference type="InterPro" id="IPR005828">
    <property type="entry name" value="MFS_sugar_transport-like"/>
</dbReference>
<dbReference type="PANTHER" id="PTHR23511:SF5">
    <property type="entry name" value="MAJOR FACILITATOR-TYPE TRANSPORTER HXNZ-RELATED"/>
    <property type="match status" value="1"/>
</dbReference>
<keyword evidence="4 7" id="KW-1133">Transmembrane helix</keyword>
<sequence>MSSVNPRASGLWSSSRMSYVSVAESYDEGGEEVDIEDLGFEAPDDFDGRTPLDRTIDRIGMESYFFNSHFKGSYQWTLLCLCGFGWLADNMWIQAIAIVLPRVQQHFSVSDGFIGTLSSSMFGGMMFGAIGWGTCSDLMGRTTAFNATLFLTSLFGVFAAFANTFPLLCFALFLLGSAVGGSMPTDGTLLLEHMPNGKQYLVTALSVFFSLGAVLAAVIGLVVIPGHSCPPPPATCDVASENVGWKYLLIVLGLVTLTMFIARIVFFRLHESPRYLVHAGRPHEAIESLQLISKFNGSELSLGLDDIEDTVQPAASEQTGPNAPARQPNSEAASEAEQGSSPLRDSPTTAQYSSIGQPDVALDSHSFGTPLPHTASATYVNNLFPPPPQTSAPQAGEEARPPPRSRVPSSSSRRMSRRLSTASSYIESKSRPVCRVLPRWMRRSALAWIDRVAMVLSPEWFRTTVLVWATWCFMSLAYTMFNVYLPKLLETRSPSSDPGGAPKTLEDSLWDVVIYSLGGCPGAILGAWLIESPLGRRWSLAGSTFVTAFFCWVFVIVEHPWAVRASTVGISLSATAMWAVLYGWTPEIFGTKVRGTACGIASALSRIGGMIAPILGGSLLMIDHSFPVYASIGIFVLAGICVLLLEEHEGERGGSRALAH</sequence>
<dbReference type="PANTHER" id="PTHR23511">
    <property type="entry name" value="SYNAPTIC VESICLE GLYCOPROTEIN 2"/>
    <property type="match status" value="1"/>
</dbReference>
<feature type="transmembrane region" description="Helical" evidence="7">
    <location>
        <begin position="200"/>
        <end position="224"/>
    </location>
</feature>
<accession>A0A371DLJ0</accession>
<feature type="compositionally biased region" description="Low complexity" evidence="6">
    <location>
        <begin position="330"/>
        <end position="341"/>
    </location>
</feature>
<dbReference type="PROSITE" id="PS50850">
    <property type="entry name" value="MFS"/>
    <property type="match status" value="1"/>
</dbReference>
<dbReference type="AlphaFoldDB" id="A0A371DLJ0"/>
<feature type="transmembrane region" description="Helical" evidence="7">
    <location>
        <begin position="563"/>
        <end position="584"/>
    </location>
</feature>
<dbReference type="Proteomes" id="UP000256964">
    <property type="component" value="Unassembled WGS sequence"/>
</dbReference>
<gene>
    <name evidence="9" type="ORF">OH76DRAFT_1343435</name>
</gene>
<dbReference type="InterPro" id="IPR036259">
    <property type="entry name" value="MFS_trans_sf"/>
</dbReference>
<feature type="transmembrane region" description="Helical" evidence="7">
    <location>
        <begin position="626"/>
        <end position="645"/>
    </location>
</feature>
<dbReference type="InterPro" id="IPR011701">
    <property type="entry name" value="MFS"/>
</dbReference>
<reference evidence="9 10" key="1">
    <citation type="journal article" date="2018" name="Biotechnol. Biofuels">
        <title>Integrative visual omics of the white-rot fungus Polyporus brumalis exposes the biotechnological potential of its oxidative enzymes for delignifying raw plant biomass.</title>
        <authorList>
            <person name="Miyauchi S."/>
            <person name="Rancon A."/>
            <person name="Drula E."/>
            <person name="Hage H."/>
            <person name="Chaduli D."/>
            <person name="Favel A."/>
            <person name="Grisel S."/>
            <person name="Henrissat B."/>
            <person name="Herpoel-Gimbert I."/>
            <person name="Ruiz-Duenas F.J."/>
            <person name="Chevret D."/>
            <person name="Hainaut M."/>
            <person name="Lin J."/>
            <person name="Wang M."/>
            <person name="Pangilinan J."/>
            <person name="Lipzen A."/>
            <person name="Lesage-Meessen L."/>
            <person name="Navarro D."/>
            <person name="Riley R."/>
            <person name="Grigoriev I.V."/>
            <person name="Zhou S."/>
            <person name="Raouche S."/>
            <person name="Rosso M.N."/>
        </authorList>
    </citation>
    <scope>NUCLEOTIDE SEQUENCE [LARGE SCALE GENOMIC DNA]</scope>
    <source>
        <strain evidence="9 10">BRFM 1820</strain>
    </source>
</reference>
<evidence type="ECO:0000256" key="6">
    <source>
        <dbReference type="SAM" id="MobiDB-lite"/>
    </source>
</evidence>
<dbReference type="SUPFAM" id="SSF103473">
    <property type="entry name" value="MFS general substrate transporter"/>
    <property type="match status" value="1"/>
</dbReference>
<dbReference type="GO" id="GO:0016020">
    <property type="term" value="C:membrane"/>
    <property type="evidence" value="ECO:0007669"/>
    <property type="project" value="UniProtKB-SubCell"/>
</dbReference>
<evidence type="ECO:0000256" key="3">
    <source>
        <dbReference type="ARBA" id="ARBA00022692"/>
    </source>
</evidence>
<feature type="compositionally biased region" description="Low complexity" evidence="6">
    <location>
        <begin position="406"/>
        <end position="423"/>
    </location>
</feature>
<keyword evidence="5 7" id="KW-0472">Membrane</keyword>
<feature type="transmembrane region" description="Helical" evidence="7">
    <location>
        <begin position="538"/>
        <end position="557"/>
    </location>
</feature>
<feature type="transmembrane region" description="Helical" evidence="7">
    <location>
        <begin position="512"/>
        <end position="531"/>
    </location>
</feature>
<dbReference type="Gene3D" id="1.20.1250.20">
    <property type="entry name" value="MFS general substrate transporter like domains"/>
    <property type="match status" value="2"/>
</dbReference>
<dbReference type="Pfam" id="PF00083">
    <property type="entry name" value="Sugar_tr"/>
    <property type="match status" value="1"/>
</dbReference>
<feature type="domain" description="Major facilitator superfamily (MFS) profile" evidence="8">
    <location>
        <begin position="78"/>
        <end position="651"/>
    </location>
</feature>
<evidence type="ECO:0000256" key="4">
    <source>
        <dbReference type="ARBA" id="ARBA00022989"/>
    </source>
</evidence>
<dbReference type="EMBL" id="KZ857387">
    <property type="protein sequence ID" value="RDX53398.1"/>
    <property type="molecule type" value="Genomic_DNA"/>
</dbReference>
<protein>
    <submittedName>
        <fullName evidence="9">MFS general substrate transporter</fullName>
    </submittedName>
</protein>
<evidence type="ECO:0000256" key="5">
    <source>
        <dbReference type="ARBA" id="ARBA00023136"/>
    </source>
</evidence>
<evidence type="ECO:0000313" key="9">
    <source>
        <dbReference type="EMBL" id="RDX53398.1"/>
    </source>
</evidence>
<feature type="region of interest" description="Disordered" evidence="6">
    <location>
        <begin position="378"/>
        <end position="423"/>
    </location>
</feature>
<keyword evidence="2" id="KW-0813">Transport</keyword>
<keyword evidence="10" id="KW-1185">Reference proteome</keyword>
<organism evidence="9 10">
    <name type="scientific">Lentinus brumalis</name>
    <dbReference type="NCBI Taxonomy" id="2498619"/>
    <lineage>
        <taxon>Eukaryota</taxon>
        <taxon>Fungi</taxon>
        <taxon>Dikarya</taxon>
        <taxon>Basidiomycota</taxon>
        <taxon>Agaricomycotina</taxon>
        <taxon>Agaricomycetes</taxon>
        <taxon>Polyporales</taxon>
        <taxon>Polyporaceae</taxon>
        <taxon>Lentinus</taxon>
    </lineage>
</organism>